<name>A0ABD3XWM8_SINWO</name>
<sequence length="101" mass="12141">MNHRLKIKLNHEPRKMYELIEKTLELVEVEMVNLRRALNETCNFYLSMRFFKFKITKLSWTLKIKQEKQQLFITFLWENTTSVSGLTSLEEKYAVHKGSSI</sequence>
<keyword evidence="2" id="KW-1185">Reference proteome</keyword>
<dbReference type="EMBL" id="JBJQND010000001">
    <property type="protein sequence ID" value="KAL3889803.1"/>
    <property type="molecule type" value="Genomic_DNA"/>
</dbReference>
<evidence type="ECO:0000313" key="1">
    <source>
        <dbReference type="EMBL" id="KAL3889803.1"/>
    </source>
</evidence>
<dbReference type="AlphaFoldDB" id="A0ABD3XWM8"/>
<proteinExistence type="predicted"/>
<comment type="caution">
    <text evidence="1">The sequence shown here is derived from an EMBL/GenBank/DDBJ whole genome shotgun (WGS) entry which is preliminary data.</text>
</comment>
<dbReference type="Proteomes" id="UP001634394">
    <property type="component" value="Unassembled WGS sequence"/>
</dbReference>
<reference evidence="1 2" key="1">
    <citation type="submission" date="2024-11" db="EMBL/GenBank/DDBJ databases">
        <title>Chromosome-level genome assembly of the freshwater bivalve Anodonta woodiana.</title>
        <authorList>
            <person name="Chen X."/>
        </authorList>
    </citation>
    <scope>NUCLEOTIDE SEQUENCE [LARGE SCALE GENOMIC DNA]</scope>
    <source>
        <strain evidence="1">MN2024</strain>
        <tissue evidence="1">Gills</tissue>
    </source>
</reference>
<organism evidence="1 2">
    <name type="scientific">Sinanodonta woodiana</name>
    <name type="common">Chinese pond mussel</name>
    <name type="synonym">Anodonta woodiana</name>
    <dbReference type="NCBI Taxonomy" id="1069815"/>
    <lineage>
        <taxon>Eukaryota</taxon>
        <taxon>Metazoa</taxon>
        <taxon>Spiralia</taxon>
        <taxon>Lophotrochozoa</taxon>
        <taxon>Mollusca</taxon>
        <taxon>Bivalvia</taxon>
        <taxon>Autobranchia</taxon>
        <taxon>Heteroconchia</taxon>
        <taxon>Palaeoheterodonta</taxon>
        <taxon>Unionida</taxon>
        <taxon>Unionoidea</taxon>
        <taxon>Unionidae</taxon>
        <taxon>Unioninae</taxon>
        <taxon>Sinanodonta</taxon>
    </lineage>
</organism>
<protein>
    <submittedName>
        <fullName evidence="1">Uncharacterized protein</fullName>
    </submittedName>
</protein>
<accession>A0ABD3XWM8</accession>
<evidence type="ECO:0000313" key="2">
    <source>
        <dbReference type="Proteomes" id="UP001634394"/>
    </source>
</evidence>
<gene>
    <name evidence="1" type="ORF">ACJMK2_002131</name>
</gene>